<dbReference type="InterPro" id="IPR001670">
    <property type="entry name" value="ADH_Fe/GldA"/>
</dbReference>
<keyword evidence="1 3" id="KW-0560">Oxidoreductase</keyword>
<dbReference type="PANTHER" id="PTHR43633:SF1">
    <property type="entry name" value="ALCOHOL DEHYDROGENASE YQHD"/>
    <property type="match status" value="1"/>
</dbReference>
<dbReference type="Pfam" id="PF00465">
    <property type="entry name" value="Fe-ADH"/>
    <property type="match status" value="1"/>
</dbReference>
<gene>
    <name evidence="3" type="ORF">MUN46_007330</name>
</gene>
<dbReference type="GO" id="GO:0004022">
    <property type="term" value="F:alcohol dehydrogenase (NAD+) activity"/>
    <property type="evidence" value="ECO:0007669"/>
    <property type="project" value="UniProtKB-EC"/>
</dbReference>
<dbReference type="Gene3D" id="1.20.1090.10">
    <property type="entry name" value="Dehydroquinate synthase-like - alpha domain"/>
    <property type="match status" value="1"/>
</dbReference>
<dbReference type="SUPFAM" id="SSF56796">
    <property type="entry name" value="Dehydroquinate synthase-like"/>
    <property type="match status" value="1"/>
</dbReference>
<organism evidence="3 4">
    <name type="scientific">Mesosutterella faecium</name>
    <dbReference type="NCBI Taxonomy" id="2925194"/>
    <lineage>
        <taxon>Bacteria</taxon>
        <taxon>Pseudomonadati</taxon>
        <taxon>Pseudomonadota</taxon>
        <taxon>Betaproteobacteria</taxon>
        <taxon>Burkholderiales</taxon>
        <taxon>Sutterellaceae</taxon>
        <taxon>Mesosutterella</taxon>
    </lineage>
</organism>
<dbReference type="EC" id="1.1.1.1" evidence="3"/>
<proteinExistence type="predicted"/>
<evidence type="ECO:0000259" key="2">
    <source>
        <dbReference type="Pfam" id="PF00465"/>
    </source>
</evidence>
<dbReference type="InterPro" id="IPR044731">
    <property type="entry name" value="BDH-like"/>
</dbReference>
<dbReference type="Proteomes" id="UP001165481">
    <property type="component" value="Unassembled WGS sequence"/>
</dbReference>
<evidence type="ECO:0000313" key="4">
    <source>
        <dbReference type="Proteomes" id="UP001165481"/>
    </source>
</evidence>
<sequence length="390" mass="41881">MESFSFQNKGRLLFGEDRTGEFARLAAGLSKRALVVCGAHFSRSGELAGLEQALEAAGVRVWVEPDLSSPSIEQARAMMELCRRQSIGLVIGVGGATVMDFAKIVAYGAAQQRDVWPEIEQRGEPRGGSRLALATVSTYPSSGSDMDGAAEMVEKETGRAGGLYGELLQADLCWLNPGYATGIPGPILAYGAMTAVIQAGVAFLSGGRCSFAENASLAVSRTILSSLPAALRGEREAIGELQLAACMNGFGPTSFGKKEVDFSLYFIEGIVENYWEIPYVPAITILFPHWLKSVWSDGGAFRDYFRLAWGADTAGLTGPEALQKGLDAIHRAYDDFGIAWTLQALKPMNPGRGKLLQFVREPGPCESSFRTFTEDDVASLILEAQGARLD</sequence>
<reference evidence="3" key="1">
    <citation type="submission" date="2023-03" db="EMBL/GenBank/DDBJ databases">
        <title>Mesosutterella sp. nov. isolated from porcine feces.</title>
        <authorList>
            <person name="Yu S."/>
        </authorList>
    </citation>
    <scope>NUCLEOTIDE SEQUENCE</scope>
    <source>
        <strain evidence="3">AGMB02718</strain>
    </source>
</reference>
<feature type="domain" description="Alcohol dehydrogenase iron-type/glycerol dehydrogenase GldA" evidence="2">
    <location>
        <begin position="11"/>
        <end position="177"/>
    </location>
</feature>
<dbReference type="RefSeq" id="WP_243377289.1">
    <property type="nucleotide sequence ID" value="NZ_JAKZJU020000001.1"/>
</dbReference>
<evidence type="ECO:0000313" key="3">
    <source>
        <dbReference type="EMBL" id="MDL2059737.1"/>
    </source>
</evidence>
<keyword evidence="4" id="KW-1185">Reference proteome</keyword>
<dbReference type="PANTHER" id="PTHR43633">
    <property type="entry name" value="ALCOHOL DEHYDROGENASE YQHD"/>
    <property type="match status" value="1"/>
</dbReference>
<dbReference type="EMBL" id="JAKZJU020000001">
    <property type="protein sequence ID" value="MDL2059737.1"/>
    <property type="molecule type" value="Genomic_DNA"/>
</dbReference>
<name>A0ABT7IMY7_9BURK</name>
<comment type="caution">
    <text evidence="3">The sequence shown here is derived from an EMBL/GenBank/DDBJ whole genome shotgun (WGS) entry which is preliminary data.</text>
</comment>
<dbReference type="Gene3D" id="3.40.50.1970">
    <property type="match status" value="1"/>
</dbReference>
<evidence type="ECO:0000256" key="1">
    <source>
        <dbReference type="ARBA" id="ARBA00023002"/>
    </source>
</evidence>
<protein>
    <submittedName>
        <fullName evidence="3">Iron-containing alcohol dehydrogenase</fullName>
        <ecNumber evidence="3">1.1.1.1</ecNumber>
    </submittedName>
</protein>
<accession>A0ABT7IMY7</accession>